<evidence type="ECO:0000313" key="2">
    <source>
        <dbReference type="Proteomes" id="UP001497444"/>
    </source>
</evidence>
<dbReference type="Proteomes" id="UP001497444">
    <property type="component" value="Chromosome 6"/>
</dbReference>
<evidence type="ECO:0000313" key="1">
    <source>
        <dbReference type="EMBL" id="CAK9275311.1"/>
    </source>
</evidence>
<organism evidence="1 2">
    <name type="scientific">Sphagnum jensenii</name>
    <dbReference type="NCBI Taxonomy" id="128206"/>
    <lineage>
        <taxon>Eukaryota</taxon>
        <taxon>Viridiplantae</taxon>
        <taxon>Streptophyta</taxon>
        <taxon>Embryophyta</taxon>
        <taxon>Bryophyta</taxon>
        <taxon>Sphagnophytina</taxon>
        <taxon>Sphagnopsida</taxon>
        <taxon>Sphagnales</taxon>
        <taxon>Sphagnaceae</taxon>
        <taxon>Sphagnum</taxon>
    </lineage>
</organism>
<gene>
    <name evidence="1" type="ORF">CSSPJE1EN1_LOCUS20789</name>
</gene>
<dbReference type="EMBL" id="OZ020101">
    <property type="protein sequence ID" value="CAK9275311.1"/>
    <property type="molecule type" value="Genomic_DNA"/>
</dbReference>
<protein>
    <submittedName>
        <fullName evidence="1">Uncharacterized protein</fullName>
    </submittedName>
</protein>
<reference evidence="1" key="1">
    <citation type="submission" date="2024-02" db="EMBL/GenBank/DDBJ databases">
        <authorList>
            <consortium name="ELIXIR-Norway"/>
            <consortium name="Elixir Norway"/>
        </authorList>
    </citation>
    <scope>NUCLEOTIDE SEQUENCE</scope>
</reference>
<keyword evidence="2" id="KW-1185">Reference proteome</keyword>
<accession>A0ABP0XAC0</accession>
<proteinExistence type="predicted"/>
<name>A0ABP0XAC0_9BRYO</name>
<sequence length="53" mass="6015">MNGLRFKHLSHIIMMQEIKPGDLGVLTSICCIHTRNSLDENKNQCESVEEVDS</sequence>